<protein>
    <submittedName>
        <fullName evidence="4">HU family DNA-binding protein</fullName>
    </submittedName>
</protein>
<comment type="caution">
    <text evidence="4">The sequence shown here is derived from an EMBL/GenBank/DDBJ whole genome shotgun (WGS) entry which is preliminary data.</text>
</comment>
<keyword evidence="1 4" id="KW-0238">DNA-binding</keyword>
<reference evidence="4" key="1">
    <citation type="submission" date="2022-11" db="EMBL/GenBank/DDBJ databases">
        <title>Genomic repertoires linked with pathogenic potency of arthritogenic Prevotella copri isolated from the gut of rheumatoid arthritis patients.</title>
        <authorList>
            <person name="Nii T."/>
            <person name="Maeda Y."/>
            <person name="Motooka D."/>
            <person name="Naito M."/>
            <person name="Matsumoto Y."/>
            <person name="Ogawa T."/>
            <person name="Oguro-Igashira E."/>
            <person name="Kishikawa T."/>
            <person name="Yamashita M."/>
            <person name="Koizumi S."/>
            <person name="Kurakawa T."/>
            <person name="Okumura R."/>
            <person name="Kayama H."/>
            <person name="Murakami M."/>
            <person name="Sakaguchi T."/>
            <person name="Das B."/>
            <person name="Nakamura S."/>
            <person name="Okada Y."/>
            <person name="Kumanogoh A."/>
            <person name="Takeda K."/>
        </authorList>
    </citation>
    <scope>NUCLEOTIDE SEQUENCE</scope>
    <source>
        <strain evidence="4">F3-75</strain>
    </source>
</reference>
<evidence type="ECO:0000256" key="2">
    <source>
        <dbReference type="SAM" id="MobiDB-lite"/>
    </source>
</evidence>
<dbReference type="RefSeq" id="WP_264965362.1">
    <property type="nucleotide sequence ID" value="NZ_JAPDVK010000001.1"/>
</dbReference>
<dbReference type="GO" id="GO:0003677">
    <property type="term" value="F:DNA binding"/>
    <property type="evidence" value="ECO:0007669"/>
    <property type="project" value="UniProtKB-KW"/>
</dbReference>
<dbReference type="Proteomes" id="UP001209344">
    <property type="component" value="Unassembled WGS sequence"/>
</dbReference>
<evidence type="ECO:0000259" key="3">
    <source>
        <dbReference type="Pfam" id="PF18291"/>
    </source>
</evidence>
<dbReference type="Gene3D" id="4.10.520.10">
    <property type="entry name" value="IHF-like DNA-binding proteins"/>
    <property type="match status" value="1"/>
</dbReference>
<dbReference type="InterPro" id="IPR010992">
    <property type="entry name" value="IHF-like_DNA-bd_dom_sf"/>
</dbReference>
<dbReference type="InterPro" id="IPR041607">
    <property type="entry name" value="HU-HIG"/>
</dbReference>
<name>A0AAP3B9Y8_9BACT</name>
<organism evidence="4 5">
    <name type="scientific">Segatella copri</name>
    <dbReference type="NCBI Taxonomy" id="165179"/>
    <lineage>
        <taxon>Bacteria</taxon>
        <taxon>Pseudomonadati</taxon>
        <taxon>Bacteroidota</taxon>
        <taxon>Bacteroidia</taxon>
        <taxon>Bacteroidales</taxon>
        <taxon>Prevotellaceae</taxon>
        <taxon>Segatella</taxon>
    </lineage>
</organism>
<accession>A0AAP3B9Y8</accession>
<evidence type="ECO:0000256" key="1">
    <source>
        <dbReference type="ARBA" id="ARBA00023125"/>
    </source>
</evidence>
<feature type="compositionally biased region" description="Gly residues" evidence="2">
    <location>
        <begin position="142"/>
        <end position="154"/>
    </location>
</feature>
<dbReference type="AlphaFoldDB" id="A0AAP3B9Y8"/>
<feature type="domain" description="HU" evidence="3">
    <location>
        <begin position="8"/>
        <end position="111"/>
    </location>
</feature>
<feature type="region of interest" description="Disordered" evidence="2">
    <location>
        <begin position="135"/>
        <end position="190"/>
    </location>
</feature>
<evidence type="ECO:0000313" key="5">
    <source>
        <dbReference type="Proteomes" id="UP001209344"/>
    </source>
</evidence>
<dbReference type="SUPFAM" id="SSF47729">
    <property type="entry name" value="IHF-like DNA-binding proteins"/>
    <property type="match status" value="1"/>
</dbReference>
<dbReference type="EMBL" id="JAPDVK010000001">
    <property type="protein sequence ID" value="MCW4127229.1"/>
    <property type="molecule type" value="Genomic_DNA"/>
</dbReference>
<evidence type="ECO:0000313" key="4">
    <source>
        <dbReference type="EMBL" id="MCW4127229.1"/>
    </source>
</evidence>
<sequence>MAKFRKVKNNRKNSPTRGMIYGRAVVNKVVHTSAIAKKITERCTVTEPDILAVINALMTEISANIADGNKVVLDDFGSFKLGIRTTPAESARKFTEANIKNKYIIYSPYTVMEQGRRVKPMLSGIKMEELTEYNGIEDKENGGGTSGGTSGDTSGGTDKDNPSGGNPPSGDTGKDNTGGGESGGDDNVNL</sequence>
<proteinExistence type="predicted"/>
<dbReference type="Pfam" id="PF18291">
    <property type="entry name" value="HU-HIG"/>
    <property type="match status" value="1"/>
</dbReference>
<gene>
    <name evidence="4" type="ORF">ONT16_02870</name>
</gene>